<dbReference type="GO" id="GO:0009086">
    <property type="term" value="P:methionine biosynthetic process"/>
    <property type="evidence" value="ECO:0007669"/>
    <property type="project" value="InterPro"/>
</dbReference>
<dbReference type="Proteomes" id="UP000287470">
    <property type="component" value="Unassembled WGS sequence"/>
</dbReference>
<dbReference type="RefSeq" id="WP_125968539.1">
    <property type="nucleotide sequence ID" value="NZ_QXGK01000011.1"/>
</dbReference>
<dbReference type="PANTHER" id="PTHR43844:SF1">
    <property type="entry name" value="METHIONINE SYNTHASE"/>
    <property type="match status" value="1"/>
</dbReference>
<dbReference type="InterPro" id="IPR002629">
    <property type="entry name" value="Met_Synth_C/arc"/>
</dbReference>
<dbReference type="GO" id="GO:0032259">
    <property type="term" value="P:methylation"/>
    <property type="evidence" value="ECO:0007669"/>
    <property type="project" value="UniProtKB-KW"/>
</dbReference>
<organism evidence="2 3">
    <name type="scientific">Bifidobacterium samirii</name>
    <dbReference type="NCBI Taxonomy" id="2306974"/>
    <lineage>
        <taxon>Bacteria</taxon>
        <taxon>Bacillati</taxon>
        <taxon>Actinomycetota</taxon>
        <taxon>Actinomycetes</taxon>
        <taxon>Bifidobacteriales</taxon>
        <taxon>Bifidobacteriaceae</taxon>
        <taxon>Bifidobacterium</taxon>
    </lineage>
</organism>
<evidence type="ECO:0000313" key="3">
    <source>
        <dbReference type="Proteomes" id="UP000287470"/>
    </source>
</evidence>
<dbReference type="Pfam" id="PF01717">
    <property type="entry name" value="Meth_synt_2"/>
    <property type="match status" value="1"/>
</dbReference>
<keyword evidence="3" id="KW-1185">Reference proteome</keyword>
<comment type="caution">
    <text evidence="2">The sequence shown here is derived from an EMBL/GenBank/DDBJ whole genome shotgun (WGS) entry which is preliminary data.</text>
</comment>
<dbReference type="InterPro" id="IPR038071">
    <property type="entry name" value="UROD/MetE-like_sf"/>
</dbReference>
<accession>A0A430FTQ7</accession>
<keyword evidence="2" id="KW-0489">Methyltransferase</keyword>
<evidence type="ECO:0000313" key="2">
    <source>
        <dbReference type="EMBL" id="RSX56283.1"/>
    </source>
</evidence>
<dbReference type="PANTHER" id="PTHR43844">
    <property type="entry name" value="METHIONINE SYNTHASE"/>
    <property type="match status" value="1"/>
</dbReference>
<name>A0A430FTQ7_9BIFI</name>
<dbReference type="EMBL" id="QXGK01000011">
    <property type="protein sequence ID" value="RSX56283.1"/>
    <property type="molecule type" value="Genomic_DNA"/>
</dbReference>
<dbReference type="SUPFAM" id="SSF51726">
    <property type="entry name" value="UROD/MetE-like"/>
    <property type="match status" value="1"/>
</dbReference>
<reference evidence="2 3" key="1">
    <citation type="submission" date="2018-09" db="EMBL/GenBank/DDBJ databases">
        <title>Characterization of the phylogenetic diversity of five novel species belonging to the genus Bifidobacterium.</title>
        <authorList>
            <person name="Lugli G.A."/>
            <person name="Duranti S."/>
            <person name="Milani C."/>
        </authorList>
    </citation>
    <scope>NUCLEOTIDE SEQUENCE [LARGE SCALE GENOMIC DNA]</scope>
    <source>
        <strain evidence="2 3">2033B</strain>
    </source>
</reference>
<sequence length="374" mass="41837">MTYAKNAPFRADVVGSYLRPAELKAARADYEAGRIDVAALRAVEDRCIEELVAKQKAAGLHVITDGEFRRRWWHFDFMWGFNGVEHKEAAHRVAFHDEVTPAHTAAVTGPIDGANHPFVEHFKFVKALEDENTVARQTMPSPAQTRFVLTGNKEAYPYDAFYKDDDELTAAIVAAYRQVLADLYEAGCRNVQFDDCTWTRLCDPSVRERLGWSDEDAQRLQQENLDVINAVAENQPEDLVITTHVCRGNFHSTWLSSGGYAPVAANLFGREAVDAFYLEFDDDRSGDFAPLAELAPGAQVVLGLITSKTPDLEDRETIKARIAEASQYVPLERLCLSTQCGFASTEEGNKLTEEQQWAKIELVRSVAEEVWGEA</sequence>
<dbReference type="AlphaFoldDB" id="A0A430FTQ7"/>
<dbReference type="NCBIfam" id="NF005085">
    <property type="entry name" value="PRK06520.1"/>
    <property type="match status" value="1"/>
</dbReference>
<protein>
    <submittedName>
        <fullName evidence="2">5-methyltetrahydropteroyltriglutamate--homocyste ine methyltransferase</fullName>
    </submittedName>
</protein>
<gene>
    <name evidence="2" type="ORF">D2E24_1272</name>
</gene>
<dbReference type="Gene3D" id="3.20.20.210">
    <property type="match status" value="1"/>
</dbReference>
<dbReference type="CDD" id="cd03311">
    <property type="entry name" value="CIMS_C_terminal_like"/>
    <property type="match status" value="1"/>
</dbReference>
<dbReference type="GO" id="GO:0008270">
    <property type="term" value="F:zinc ion binding"/>
    <property type="evidence" value="ECO:0007669"/>
    <property type="project" value="InterPro"/>
</dbReference>
<evidence type="ECO:0000259" key="1">
    <source>
        <dbReference type="Pfam" id="PF01717"/>
    </source>
</evidence>
<keyword evidence="2" id="KW-0808">Transferase</keyword>
<dbReference type="OrthoDB" id="6430685at2"/>
<proteinExistence type="predicted"/>
<feature type="domain" description="Cobalamin-independent methionine synthase MetE C-terminal/archaeal" evidence="1">
    <location>
        <begin position="13"/>
        <end position="346"/>
    </location>
</feature>
<dbReference type="GO" id="GO:0003871">
    <property type="term" value="F:5-methyltetrahydropteroyltriglutamate-homocysteine S-methyltransferase activity"/>
    <property type="evidence" value="ECO:0007669"/>
    <property type="project" value="InterPro"/>
</dbReference>